<dbReference type="GO" id="GO:0016530">
    <property type="term" value="F:metallochaperone activity"/>
    <property type="evidence" value="ECO:0007669"/>
    <property type="project" value="TreeGrafter"/>
</dbReference>
<dbReference type="PANTHER" id="PTHR43680:SF2">
    <property type="entry name" value="NITRATE REDUCTASE MOLYBDENUM COFACTOR ASSEMBLY CHAPERONE NARJ"/>
    <property type="match status" value="1"/>
</dbReference>
<accession>A0A7T5UHH3</accession>
<dbReference type="InterPro" id="IPR003765">
    <property type="entry name" value="NO3_reductase_chaperone_NarJ"/>
</dbReference>
<dbReference type="Pfam" id="PF02613">
    <property type="entry name" value="Nitrate_red_del"/>
    <property type="match status" value="1"/>
</dbReference>
<organism evidence="3 4">
    <name type="scientific">Micavibrio aeruginosavorus</name>
    <dbReference type="NCBI Taxonomy" id="349221"/>
    <lineage>
        <taxon>Bacteria</taxon>
        <taxon>Pseudomonadati</taxon>
        <taxon>Bdellovibrionota</taxon>
        <taxon>Bdellovibrionia</taxon>
        <taxon>Bdellovibrionales</taxon>
        <taxon>Pseudobdellovibrionaceae</taxon>
        <taxon>Micavibrio</taxon>
    </lineage>
</organism>
<dbReference type="InterPro" id="IPR036411">
    <property type="entry name" value="TorD-like_sf"/>
</dbReference>
<dbReference type="GO" id="GO:0051131">
    <property type="term" value="P:chaperone-mediated protein complex assembly"/>
    <property type="evidence" value="ECO:0007669"/>
    <property type="project" value="InterPro"/>
</dbReference>
<dbReference type="SUPFAM" id="SSF89155">
    <property type="entry name" value="TorD-like"/>
    <property type="match status" value="1"/>
</dbReference>
<dbReference type="GO" id="GO:0051082">
    <property type="term" value="F:unfolded protein binding"/>
    <property type="evidence" value="ECO:0007669"/>
    <property type="project" value="InterPro"/>
</dbReference>
<keyword evidence="1" id="KW-0534">Nitrate assimilation</keyword>
<evidence type="ECO:0000313" key="3">
    <source>
        <dbReference type="EMBL" id="QQG37294.1"/>
    </source>
</evidence>
<dbReference type="Proteomes" id="UP000595362">
    <property type="component" value="Chromosome"/>
</dbReference>
<protein>
    <submittedName>
        <fullName evidence="3">Nitrate reductase molybdenum cofactor assembly chaperone</fullName>
    </submittedName>
</protein>
<feature type="region of interest" description="Disordered" evidence="2">
    <location>
        <begin position="209"/>
        <end position="244"/>
    </location>
</feature>
<gene>
    <name evidence="3" type="primary">narJ</name>
    <name evidence="3" type="ORF">HYS17_05910</name>
</gene>
<dbReference type="PANTHER" id="PTHR43680">
    <property type="entry name" value="NITRATE REDUCTASE MOLYBDENUM COFACTOR ASSEMBLY CHAPERONE"/>
    <property type="match status" value="1"/>
</dbReference>
<evidence type="ECO:0000256" key="2">
    <source>
        <dbReference type="SAM" id="MobiDB-lite"/>
    </source>
</evidence>
<evidence type="ECO:0000256" key="1">
    <source>
        <dbReference type="ARBA" id="ARBA00023063"/>
    </source>
</evidence>
<dbReference type="NCBIfam" id="TIGR00684">
    <property type="entry name" value="narJ"/>
    <property type="match status" value="1"/>
</dbReference>
<proteinExistence type="predicted"/>
<sequence>MKTSATGKTLKAIGFLLAYPQGYIREAAPEINALLQRESWLSECVRVDIKGFMDYLGQEDLLDIQEAYVELFDRTPSLSLHLFEHVHGDSRDRGQAMVELDGLYREIGLENASEHTPDYLPLFLEYLSLLPVEQARANLDGALDVIAVIGERLKKRGSRYAVLFDALQEASSRKPDEKKLQSALAAHAGDMMSQAEMDAAWEDQFALGEPSQAADGGGCPKVQDILARMNAPLDETDNKNGARS</sequence>
<evidence type="ECO:0000313" key="4">
    <source>
        <dbReference type="Proteomes" id="UP000595362"/>
    </source>
</evidence>
<dbReference type="GO" id="GO:0042128">
    <property type="term" value="P:nitrate assimilation"/>
    <property type="evidence" value="ECO:0007669"/>
    <property type="project" value="UniProtKB-KW"/>
</dbReference>
<dbReference type="AlphaFoldDB" id="A0A7T5UHH3"/>
<dbReference type="EMBL" id="CP066681">
    <property type="protein sequence ID" value="QQG37294.1"/>
    <property type="molecule type" value="Genomic_DNA"/>
</dbReference>
<name>A0A7T5UHH3_9BACT</name>
<reference evidence="3 4" key="1">
    <citation type="submission" date="2020-07" db="EMBL/GenBank/DDBJ databases">
        <title>Huge and variable diversity of episymbiotic CPR bacteria and DPANN archaea in groundwater ecosystems.</title>
        <authorList>
            <person name="He C.Y."/>
            <person name="Keren R."/>
            <person name="Whittaker M."/>
            <person name="Farag I.F."/>
            <person name="Doudna J."/>
            <person name="Cate J.H.D."/>
            <person name="Banfield J.F."/>
        </authorList>
    </citation>
    <scope>NUCLEOTIDE SEQUENCE [LARGE SCALE GENOMIC DNA]</scope>
    <source>
        <strain evidence="3">NC_groundwater_70_Ag_B-0.1um_54_66</strain>
    </source>
</reference>
<dbReference type="Gene3D" id="1.10.3480.10">
    <property type="entry name" value="TorD-like"/>
    <property type="match status" value="1"/>
</dbReference>
<dbReference type="InterPro" id="IPR020945">
    <property type="entry name" value="DMSO/NO3_reduct_chaperone"/>
</dbReference>